<protein>
    <submittedName>
        <fullName evidence="2">Uncharacterized protein</fullName>
    </submittedName>
</protein>
<keyword evidence="1" id="KW-1133">Transmembrane helix</keyword>
<dbReference type="KEGG" id="psav:PSA3335_18355"/>
<accession>A0ABC8BEU7</accession>
<sequence>MISHDLFRPSVSLWQHYVTLLSVGGMGVAVLFDSGWAATIVVVMFLVGAAVEGYAEGFAAASEGRERL</sequence>
<evidence type="ECO:0000313" key="2">
    <source>
        <dbReference type="EMBL" id="ARD12843.1"/>
    </source>
</evidence>
<evidence type="ECO:0000256" key="1">
    <source>
        <dbReference type="SAM" id="Phobius"/>
    </source>
</evidence>
<dbReference type="Proteomes" id="UP000005729">
    <property type="component" value="Chromosome"/>
</dbReference>
<feature type="transmembrane region" description="Helical" evidence="1">
    <location>
        <begin position="12"/>
        <end position="30"/>
    </location>
</feature>
<evidence type="ECO:0000313" key="3">
    <source>
        <dbReference type="Proteomes" id="UP000005729"/>
    </source>
</evidence>
<gene>
    <name evidence="2" type="ORF">PSA3335_18355</name>
</gene>
<keyword evidence="1" id="KW-0812">Transmembrane</keyword>
<feature type="transmembrane region" description="Helical" evidence="1">
    <location>
        <begin position="36"/>
        <end position="55"/>
    </location>
</feature>
<proteinExistence type="predicted"/>
<dbReference type="AlphaFoldDB" id="A0ABC8BEU7"/>
<organism evidence="2 3">
    <name type="scientific">Pseudomonas savastanoi pv. savastanoi NCPPB 3335</name>
    <dbReference type="NCBI Taxonomy" id="693985"/>
    <lineage>
        <taxon>Bacteria</taxon>
        <taxon>Pseudomonadati</taxon>
        <taxon>Pseudomonadota</taxon>
        <taxon>Gammaproteobacteria</taxon>
        <taxon>Pseudomonadales</taxon>
        <taxon>Pseudomonadaceae</taxon>
        <taxon>Pseudomonas</taxon>
    </lineage>
</organism>
<reference evidence="2 3" key="1">
    <citation type="journal article" date="2010" name="Environ. Microbiol.">
        <title>Annotation and overview of the Pseudomonas savastanoi pv. savastanoi NCPPB 3335 draft genome reveals the virulence gene complement of a tumour-inducing pathogen of woody hosts.</title>
        <authorList>
            <person name="Rodriguez-Palenzuela P."/>
            <person name="Matas I.M."/>
            <person name="Murillo J."/>
            <person name="Lopez-Solanilla E."/>
            <person name="Bardaji L."/>
            <person name="Perez-Martinez I."/>
            <person name="Rodriguez-Moskera M.E."/>
            <person name="Penyalver R."/>
            <person name="Lopez M.M."/>
            <person name="Quesada J.M."/>
            <person name="Biehl B.S."/>
            <person name="Perna N.T."/>
            <person name="Glasner J.D."/>
            <person name="Cabot E.L."/>
            <person name="Neeno-Eckwall E."/>
            <person name="Ramos C."/>
        </authorList>
    </citation>
    <scope>NUCLEOTIDE SEQUENCE [LARGE SCALE GENOMIC DNA]</scope>
    <source>
        <strain evidence="2 3">NCPPB 3335</strain>
    </source>
</reference>
<keyword evidence="1" id="KW-0472">Membrane</keyword>
<name>A0ABC8BEU7_PSESS</name>
<dbReference type="EMBL" id="CP008742">
    <property type="protein sequence ID" value="ARD12843.1"/>
    <property type="molecule type" value="Genomic_DNA"/>
</dbReference>